<keyword evidence="7 11" id="KW-0378">Hydrolase</keyword>
<dbReference type="RefSeq" id="WP_013345904.1">
    <property type="nucleotide sequence ID" value="NC_014541.1"/>
</dbReference>
<dbReference type="KEGG" id="fbl:Fbal_2396"/>
<evidence type="ECO:0000256" key="7">
    <source>
        <dbReference type="ARBA" id="ARBA00022801"/>
    </source>
</evidence>
<comment type="similarity">
    <text evidence="3">Belongs to the peptidase M24B family.</text>
</comment>
<dbReference type="Pfam" id="PF00557">
    <property type="entry name" value="Peptidase_M24"/>
    <property type="match status" value="1"/>
</dbReference>
<evidence type="ECO:0000259" key="10">
    <source>
        <dbReference type="SMART" id="SM01011"/>
    </source>
</evidence>
<reference evidence="11 12" key="1">
    <citation type="journal article" date="2010" name="Stand. Genomic Sci.">
        <title>Complete genome sequence of Ferrimonas balearica type strain (PAT).</title>
        <authorList>
            <person name="Nolan M."/>
            <person name="Sikorski J."/>
            <person name="Davenport K."/>
            <person name="Lucas S."/>
            <person name="Glavina Del Rio T."/>
            <person name="Tice H."/>
            <person name="Cheng J."/>
            <person name="Goodwin L."/>
            <person name="Pitluck S."/>
            <person name="Liolios K."/>
            <person name="Ivanova N."/>
            <person name="Mavromatis K."/>
            <person name="Ovchinnikova G."/>
            <person name="Pati A."/>
            <person name="Chen A."/>
            <person name="Palaniappan K."/>
            <person name="Land M."/>
            <person name="Hauser L."/>
            <person name="Chang Y."/>
            <person name="Jeffries C."/>
            <person name="Tapia R."/>
            <person name="Brettin T."/>
            <person name="Detter J."/>
            <person name="Han C."/>
            <person name="Yasawong M."/>
            <person name="Rohde M."/>
            <person name="Tindall B."/>
            <person name="Goker M."/>
            <person name="Woyke T."/>
            <person name="Bristow J."/>
            <person name="Eisen J."/>
            <person name="Markowitz V."/>
            <person name="Hugenholtz P."/>
            <person name="Kyrpides N."/>
            <person name="Klenk H."/>
            <person name="Lapidus A."/>
        </authorList>
    </citation>
    <scope>NUCLEOTIDE SEQUENCE [LARGE SCALE GENOMIC DNA]</scope>
    <source>
        <strain evidence="12">DSM 9799 / CCM 4581 / KCTC 23876 / PAT</strain>
    </source>
</reference>
<dbReference type="AlphaFoldDB" id="E1SMS9"/>
<dbReference type="PANTHER" id="PTHR43226:SF4">
    <property type="entry name" value="XAA-PRO AMINOPEPTIDASE 3"/>
    <property type="match status" value="1"/>
</dbReference>
<dbReference type="EC" id="3.4.11.9" evidence="4"/>
<dbReference type="PANTHER" id="PTHR43226">
    <property type="entry name" value="XAA-PRO AMINOPEPTIDASE 3"/>
    <property type="match status" value="1"/>
</dbReference>
<evidence type="ECO:0000256" key="1">
    <source>
        <dbReference type="ARBA" id="ARBA00001424"/>
    </source>
</evidence>
<keyword evidence="11" id="KW-0031">Aminopeptidase</keyword>
<dbReference type="GO" id="GO:0070006">
    <property type="term" value="F:metalloaminopeptidase activity"/>
    <property type="evidence" value="ECO:0007669"/>
    <property type="project" value="InterPro"/>
</dbReference>
<dbReference type="InterPro" id="IPR007865">
    <property type="entry name" value="Aminopep_P_N"/>
</dbReference>
<comment type="catalytic activity">
    <reaction evidence="1">
        <text>Release of any N-terminal amino acid, including proline, that is linked to proline, even from a dipeptide or tripeptide.</text>
        <dbReference type="EC" id="3.4.11.9"/>
    </reaction>
</comment>
<evidence type="ECO:0000256" key="2">
    <source>
        <dbReference type="ARBA" id="ARBA00001936"/>
    </source>
</evidence>
<organism evidence="11 12">
    <name type="scientific">Ferrimonas balearica (strain DSM 9799 / CCM 4581 / KCTC 23876 / PAT)</name>
    <dbReference type="NCBI Taxonomy" id="550540"/>
    <lineage>
        <taxon>Bacteria</taxon>
        <taxon>Pseudomonadati</taxon>
        <taxon>Pseudomonadota</taxon>
        <taxon>Gammaproteobacteria</taxon>
        <taxon>Alteromonadales</taxon>
        <taxon>Ferrimonadaceae</taxon>
        <taxon>Ferrimonas</taxon>
    </lineage>
</organism>
<dbReference type="SMART" id="SM01011">
    <property type="entry name" value="AMP_N"/>
    <property type="match status" value="1"/>
</dbReference>
<dbReference type="Gene3D" id="3.90.230.10">
    <property type="entry name" value="Creatinase/methionine aminopeptidase superfamily"/>
    <property type="match status" value="1"/>
</dbReference>
<dbReference type="InterPro" id="IPR052433">
    <property type="entry name" value="X-Pro_dipept-like"/>
</dbReference>
<dbReference type="GO" id="GO:0006508">
    <property type="term" value="P:proteolysis"/>
    <property type="evidence" value="ECO:0007669"/>
    <property type="project" value="UniProtKB-KW"/>
</dbReference>
<gene>
    <name evidence="11" type="ordered locus">Fbal_2396</name>
</gene>
<dbReference type="STRING" id="550540.Fbal_2396"/>
<keyword evidence="5" id="KW-0645">Protease</keyword>
<evidence type="ECO:0000313" key="12">
    <source>
        <dbReference type="Proteomes" id="UP000006683"/>
    </source>
</evidence>
<evidence type="ECO:0000256" key="5">
    <source>
        <dbReference type="ARBA" id="ARBA00022670"/>
    </source>
</evidence>
<sequence>MTPQQHRERLSQLLDSNSAVIVVGSPQRTRSKNQPYRFTQNKDFLYLTGFHEPDAVALIRPGHAQPYVVFCRAKDPAMETSFGARLGPEGAVAELGADLAFPIEQIDEQLPALLEDRQRVLLGDEENRFTVQAWQWINQQRHSVRFDDRRHFRSLEPLAGLLHEMRVIKTDAEIAAIRHAVDAACDAHRVVMANTAPGVNERQLSMAFNAALANWDCDTDPYPNIVAGGPRAMCLHYDENDKVLEDGQVLLIDAGAEFRGYASDITRTYPVSGRFSEPQRQLYQLVLASLDAAIDEVVPGAPWGNIYERACRVLTEGLVELGILHGDIDTLLAEQAHKRFTVHKTGHYMGLDVHDVGQYRQPNGDWRPLQPGMVLTIEPGIYIPDSADDVDPRWRGIAVRIEDDILVTHTGAENLSAAAPRTVAELEALVGSAPITRSVHVPSDPALCR</sequence>
<dbReference type="EMBL" id="CP002209">
    <property type="protein sequence ID" value="ADN76598.1"/>
    <property type="molecule type" value="Genomic_DNA"/>
</dbReference>
<evidence type="ECO:0000256" key="3">
    <source>
        <dbReference type="ARBA" id="ARBA00008766"/>
    </source>
</evidence>
<dbReference type="HOGENOM" id="CLU_017266_1_0_6"/>
<protein>
    <recommendedName>
        <fullName evidence="4">Xaa-Pro aminopeptidase</fullName>
        <ecNumber evidence="4">3.4.11.9</ecNumber>
    </recommendedName>
</protein>
<accession>E1SMS9</accession>
<evidence type="ECO:0000256" key="9">
    <source>
        <dbReference type="ARBA" id="ARBA00023211"/>
    </source>
</evidence>
<dbReference type="InterPro" id="IPR000994">
    <property type="entry name" value="Pept_M24"/>
</dbReference>
<evidence type="ECO:0000256" key="8">
    <source>
        <dbReference type="ARBA" id="ARBA00023049"/>
    </source>
</evidence>
<evidence type="ECO:0000256" key="4">
    <source>
        <dbReference type="ARBA" id="ARBA00012574"/>
    </source>
</evidence>
<dbReference type="GO" id="GO:0030145">
    <property type="term" value="F:manganese ion binding"/>
    <property type="evidence" value="ECO:0007669"/>
    <property type="project" value="InterPro"/>
</dbReference>
<dbReference type="Proteomes" id="UP000006683">
    <property type="component" value="Chromosome"/>
</dbReference>
<keyword evidence="12" id="KW-1185">Reference proteome</keyword>
<dbReference type="SUPFAM" id="SSF55920">
    <property type="entry name" value="Creatinase/aminopeptidase"/>
    <property type="match status" value="1"/>
</dbReference>
<evidence type="ECO:0000313" key="11">
    <source>
        <dbReference type="EMBL" id="ADN76598.1"/>
    </source>
</evidence>
<comment type="cofactor">
    <cofactor evidence="2">
        <name>Mn(2+)</name>
        <dbReference type="ChEBI" id="CHEBI:29035"/>
    </cofactor>
</comment>
<keyword evidence="6" id="KW-0479">Metal-binding</keyword>
<keyword evidence="8" id="KW-0482">Metalloprotease</keyword>
<dbReference type="GeneID" id="67182609"/>
<feature type="domain" description="Aminopeptidase P N-terminal" evidence="10">
    <location>
        <begin position="1"/>
        <end position="130"/>
    </location>
</feature>
<dbReference type="Pfam" id="PF05195">
    <property type="entry name" value="AMP_N"/>
    <property type="match status" value="1"/>
</dbReference>
<dbReference type="OrthoDB" id="9806388at2"/>
<dbReference type="InterPro" id="IPR029149">
    <property type="entry name" value="Creatin/AminoP/Spt16_N"/>
</dbReference>
<dbReference type="eggNOG" id="COG0006">
    <property type="taxonomic scope" value="Bacteria"/>
</dbReference>
<name>E1SMS9_FERBD</name>
<evidence type="ECO:0000256" key="6">
    <source>
        <dbReference type="ARBA" id="ARBA00022723"/>
    </source>
</evidence>
<dbReference type="Gene3D" id="3.40.350.10">
    <property type="entry name" value="Creatinase/prolidase N-terminal domain"/>
    <property type="match status" value="1"/>
</dbReference>
<dbReference type="CDD" id="cd01087">
    <property type="entry name" value="Prolidase"/>
    <property type="match status" value="1"/>
</dbReference>
<dbReference type="SUPFAM" id="SSF53092">
    <property type="entry name" value="Creatinase/prolidase N-terminal domain"/>
    <property type="match status" value="1"/>
</dbReference>
<keyword evidence="9" id="KW-0464">Manganese</keyword>
<dbReference type="InterPro" id="IPR036005">
    <property type="entry name" value="Creatinase/aminopeptidase-like"/>
</dbReference>
<dbReference type="GO" id="GO:0005829">
    <property type="term" value="C:cytosol"/>
    <property type="evidence" value="ECO:0007669"/>
    <property type="project" value="TreeGrafter"/>
</dbReference>
<proteinExistence type="inferred from homology"/>